<sequence>MHKDKFLSLAYVWIGGLLPLLKPEKKDLTGKTVVVTGGNSGVGYGLALQLAEMGASVYIACRSEVRAAKARNSMLESCPDAKIGIEILDNASFESVKAFAANWKHGRIDILAHNAGITLPPHGKEFTENGYEYLYQVNILSSFLLTGLLDSEGKLAEDLRVLFTSSVAAHESSIPDDFSVAKTQLKRDPQIHGDDRLADRYSHTKLLQVVFARALQVQFERDPGNKRLAFSWEPGLTRTKIFEDVPNARWDLRFWLVSKVMPYVGIDERQGSATGVHLATSDSPDVLGNKGRMFNRMKARWLEVDGYSQEKLERVWTRFAADADISWPWQN</sequence>
<keyword evidence="1" id="KW-0560">Oxidoreductase</keyword>
<dbReference type="GO" id="GO:0016491">
    <property type="term" value="F:oxidoreductase activity"/>
    <property type="evidence" value="ECO:0007669"/>
    <property type="project" value="UniProtKB-KW"/>
</dbReference>
<accession>A0A0F4GFW7</accession>
<dbReference type="Pfam" id="PF00106">
    <property type="entry name" value="adh_short"/>
    <property type="match status" value="1"/>
</dbReference>
<name>A0A0F4GFW7_9PEZI</name>
<dbReference type="STRING" id="1047168.A0A0F4GFW7"/>
<dbReference type="Proteomes" id="UP000033647">
    <property type="component" value="Unassembled WGS sequence"/>
</dbReference>
<dbReference type="PANTHER" id="PTHR43157">
    <property type="entry name" value="PHOSPHATIDYLINOSITOL-GLYCAN BIOSYNTHESIS CLASS F PROTEIN-RELATED"/>
    <property type="match status" value="1"/>
</dbReference>
<dbReference type="PANTHER" id="PTHR43157:SF31">
    <property type="entry name" value="PHOSPHATIDYLINOSITOL-GLYCAN BIOSYNTHESIS CLASS F PROTEIN"/>
    <property type="match status" value="1"/>
</dbReference>
<dbReference type="InterPro" id="IPR002347">
    <property type="entry name" value="SDR_fam"/>
</dbReference>
<keyword evidence="3" id="KW-1185">Reference proteome</keyword>
<comment type="caution">
    <text evidence="2">The sequence shown here is derived from an EMBL/GenBank/DDBJ whole genome shotgun (WGS) entry which is preliminary data.</text>
</comment>
<evidence type="ECO:0000313" key="3">
    <source>
        <dbReference type="Proteomes" id="UP000033647"/>
    </source>
</evidence>
<gene>
    <name evidence="2" type="ORF">TI39_contig4137g00010</name>
</gene>
<dbReference type="EMBL" id="LAFY01004096">
    <property type="protein sequence ID" value="KJX95060.1"/>
    <property type="molecule type" value="Genomic_DNA"/>
</dbReference>
<dbReference type="AlphaFoldDB" id="A0A0F4GFW7"/>
<reference evidence="2 3" key="1">
    <citation type="submission" date="2015-03" db="EMBL/GenBank/DDBJ databases">
        <title>RNA-seq based gene annotation and comparative genomics of four Zymoseptoria species reveal species-specific pathogenicity related genes and transposable element activity.</title>
        <authorList>
            <person name="Grandaubert J."/>
            <person name="Bhattacharyya A."/>
            <person name="Stukenbrock E.H."/>
        </authorList>
    </citation>
    <scope>NUCLEOTIDE SEQUENCE [LARGE SCALE GENOMIC DNA]</scope>
    <source>
        <strain evidence="2 3">Zb18110</strain>
    </source>
</reference>
<evidence type="ECO:0000313" key="2">
    <source>
        <dbReference type="EMBL" id="KJX95060.1"/>
    </source>
</evidence>
<proteinExistence type="predicted"/>
<organism evidence="2 3">
    <name type="scientific">Zymoseptoria brevis</name>
    <dbReference type="NCBI Taxonomy" id="1047168"/>
    <lineage>
        <taxon>Eukaryota</taxon>
        <taxon>Fungi</taxon>
        <taxon>Dikarya</taxon>
        <taxon>Ascomycota</taxon>
        <taxon>Pezizomycotina</taxon>
        <taxon>Dothideomycetes</taxon>
        <taxon>Dothideomycetidae</taxon>
        <taxon>Mycosphaerellales</taxon>
        <taxon>Mycosphaerellaceae</taxon>
        <taxon>Zymoseptoria</taxon>
    </lineage>
</organism>
<dbReference type="SUPFAM" id="SSF51735">
    <property type="entry name" value="NAD(P)-binding Rossmann-fold domains"/>
    <property type="match status" value="1"/>
</dbReference>
<dbReference type="PRINTS" id="PR00081">
    <property type="entry name" value="GDHRDH"/>
</dbReference>
<dbReference type="InterPro" id="IPR036291">
    <property type="entry name" value="NAD(P)-bd_dom_sf"/>
</dbReference>
<dbReference type="OrthoDB" id="542013at2759"/>
<evidence type="ECO:0000256" key="1">
    <source>
        <dbReference type="ARBA" id="ARBA00023002"/>
    </source>
</evidence>
<dbReference type="Gene3D" id="3.40.50.720">
    <property type="entry name" value="NAD(P)-binding Rossmann-like Domain"/>
    <property type="match status" value="1"/>
</dbReference>
<protein>
    <submittedName>
        <fullName evidence="2">Short chain dehydrogenase like protein</fullName>
    </submittedName>
</protein>